<dbReference type="Pfam" id="PF00037">
    <property type="entry name" value="Fer4"/>
    <property type="match status" value="1"/>
</dbReference>
<dbReference type="RefSeq" id="WP_152158031.1">
    <property type="nucleotide sequence ID" value="NZ_WEHX01000019.1"/>
</dbReference>
<dbReference type="OrthoDB" id="9808559at2"/>
<keyword evidence="1" id="KW-0004">4Fe-4S</keyword>
<dbReference type="PANTHER" id="PTHR24960">
    <property type="entry name" value="PHOTOSYSTEM I IRON-SULFUR CENTER-RELATED"/>
    <property type="match status" value="1"/>
</dbReference>
<sequence length="242" mass="26288">MIITEKCVGCRQCRPYCPVNAIGAASDGWRSVIDLEKCVECGTCLRSNVCPVNAIEAQDLVYPRSLRSQFSDVTSPHKSTGVLGRGTEEMKTNDVTGRLKLGRVNVSVELGRPGVSASLRDVEVIAQALAAFGVRFQKENPVTSLMTDESQGTLRPEVLGERVLSALIEFDIEESRVPALAAVLKASAGQVDTVFSVGLAAPLRPDESEARLFQILRDHDVWHRPNGKTNVGLGRPFQEAQE</sequence>
<keyword evidence="3" id="KW-0408">Iron</keyword>
<dbReference type="PROSITE" id="PS51379">
    <property type="entry name" value="4FE4S_FER_2"/>
    <property type="match status" value="2"/>
</dbReference>
<keyword evidence="4" id="KW-0411">Iron-sulfur</keyword>
<dbReference type="SUPFAM" id="SSF54862">
    <property type="entry name" value="4Fe-4S ferredoxins"/>
    <property type="match status" value="1"/>
</dbReference>
<dbReference type="InterPro" id="IPR017896">
    <property type="entry name" value="4Fe4S_Fe-S-bd"/>
</dbReference>
<feature type="domain" description="4Fe-4S ferredoxin-type" evidence="5">
    <location>
        <begin position="29"/>
        <end position="60"/>
    </location>
</feature>
<dbReference type="InterPro" id="IPR017900">
    <property type="entry name" value="4Fe4S_Fe_S_CS"/>
</dbReference>
<comment type="caution">
    <text evidence="6">The sequence shown here is derived from an EMBL/GenBank/DDBJ whole genome shotgun (WGS) entry which is preliminary data.</text>
</comment>
<dbReference type="PROSITE" id="PS00198">
    <property type="entry name" value="4FE4S_FER_1"/>
    <property type="match status" value="1"/>
</dbReference>
<dbReference type="Proteomes" id="UP000430564">
    <property type="component" value="Unassembled WGS sequence"/>
</dbReference>
<proteinExistence type="predicted"/>
<dbReference type="GO" id="GO:0051539">
    <property type="term" value="F:4 iron, 4 sulfur cluster binding"/>
    <property type="evidence" value="ECO:0007669"/>
    <property type="project" value="UniProtKB-KW"/>
</dbReference>
<evidence type="ECO:0000259" key="5">
    <source>
        <dbReference type="PROSITE" id="PS51379"/>
    </source>
</evidence>
<gene>
    <name evidence="6" type="ORF">GBM95_04715</name>
</gene>
<dbReference type="Gene3D" id="3.30.70.20">
    <property type="match status" value="1"/>
</dbReference>
<evidence type="ECO:0000256" key="2">
    <source>
        <dbReference type="ARBA" id="ARBA00022723"/>
    </source>
</evidence>
<reference evidence="6 7" key="1">
    <citation type="submission" date="2019-10" db="EMBL/GenBank/DDBJ databases">
        <title>Genome diversity of Sutterella seckii.</title>
        <authorList>
            <person name="Chaplin A.V."/>
            <person name="Sokolova S.R."/>
            <person name="Mosin K.A."/>
            <person name="Ivanova E.L."/>
            <person name="Kochetkova T.O."/>
            <person name="Goltsov A.Y."/>
            <person name="Trofimov D.Y."/>
            <person name="Efimov B.A."/>
        </authorList>
    </citation>
    <scope>NUCLEOTIDE SEQUENCE [LARGE SCALE GENOMIC DNA]</scope>
    <source>
        <strain evidence="6 7">ASD393</strain>
    </source>
</reference>
<evidence type="ECO:0000256" key="1">
    <source>
        <dbReference type="ARBA" id="ARBA00022485"/>
    </source>
</evidence>
<evidence type="ECO:0000313" key="7">
    <source>
        <dbReference type="Proteomes" id="UP000430564"/>
    </source>
</evidence>
<dbReference type="GO" id="GO:0046872">
    <property type="term" value="F:metal ion binding"/>
    <property type="evidence" value="ECO:0007669"/>
    <property type="project" value="UniProtKB-KW"/>
</dbReference>
<evidence type="ECO:0000256" key="4">
    <source>
        <dbReference type="ARBA" id="ARBA00023014"/>
    </source>
</evidence>
<dbReference type="InterPro" id="IPR050157">
    <property type="entry name" value="PSI_iron-sulfur_center"/>
</dbReference>
<protein>
    <submittedName>
        <fullName evidence="6">4Fe-4S dicluster domain-containing protein</fullName>
    </submittedName>
</protein>
<dbReference type="AlphaFoldDB" id="A0A6I1EUA7"/>
<organism evidence="6 7">
    <name type="scientific">Sutterella seckii</name>
    <dbReference type="NCBI Taxonomy" id="1944635"/>
    <lineage>
        <taxon>Bacteria</taxon>
        <taxon>Pseudomonadati</taxon>
        <taxon>Pseudomonadota</taxon>
        <taxon>Betaproteobacteria</taxon>
        <taxon>Burkholderiales</taxon>
        <taxon>Sutterellaceae</taxon>
        <taxon>Sutterella</taxon>
    </lineage>
</organism>
<name>A0A6I1EUA7_9BURK</name>
<dbReference type="PANTHER" id="PTHR24960:SF79">
    <property type="entry name" value="PHOTOSYSTEM I IRON-SULFUR CENTER"/>
    <property type="match status" value="1"/>
</dbReference>
<evidence type="ECO:0000256" key="3">
    <source>
        <dbReference type="ARBA" id="ARBA00023004"/>
    </source>
</evidence>
<keyword evidence="2" id="KW-0479">Metal-binding</keyword>
<accession>A0A6I1EUA7</accession>
<dbReference type="EMBL" id="WEHX01000019">
    <property type="protein sequence ID" value="KAB7661353.1"/>
    <property type="molecule type" value="Genomic_DNA"/>
</dbReference>
<evidence type="ECO:0000313" key="6">
    <source>
        <dbReference type="EMBL" id="KAB7661353.1"/>
    </source>
</evidence>
<feature type="domain" description="4Fe-4S ferredoxin-type" evidence="5">
    <location>
        <begin position="1"/>
        <end position="27"/>
    </location>
</feature>